<keyword evidence="5" id="KW-0813">Transport</keyword>
<evidence type="ECO:0000256" key="12">
    <source>
        <dbReference type="ARBA" id="ARBA00023027"/>
    </source>
</evidence>
<dbReference type="InterPro" id="IPR003917">
    <property type="entry name" value="NADH_UbQ_OxRdtase_chain2"/>
</dbReference>
<keyword evidence="7 17" id="KW-0812">Transmembrane</keyword>
<keyword evidence="12 17" id="KW-0520">NAD</keyword>
<accession>A0A1B0QI56</accession>
<dbReference type="GO" id="GO:0006120">
    <property type="term" value="P:mitochondrial electron transport, NADH to ubiquinone"/>
    <property type="evidence" value="ECO:0007669"/>
    <property type="project" value="InterPro"/>
</dbReference>
<keyword evidence="10 17" id="KW-0249">Electron transport</keyword>
<feature type="transmembrane region" description="Helical" evidence="17">
    <location>
        <begin position="56"/>
        <end position="76"/>
    </location>
</feature>
<gene>
    <name evidence="19" type="primary">ND2</name>
</gene>
<evidence type="ECO:0000256" key="2">
    <source>
        <dbReference type="ARBA" id="ARBA00007012"/>
    </source>
</evidence>
<evidence type="ECO:0000256" key="1">
    <source>
        <dbReference type="ARBA" id="ARBA00004448"/>
    </source>
</evidence>
<feature type="domain" description="NADH:quinone oxidoreductase/Mrp antiporter transmembrane" evidence="18">
    <location>
        <begin position="23"/>
        <end position="288"/>
    </location>
</feature>
<feature type="transmembrane region" description="Helical" evidence="17">
    <location>
        <begin position="26"/>
        <end position="44"/>
    </location>
</feature>
<dbReference type="GO" id="GO:0008137">
    <property type="term" value="F:NADH dehydrogenase (ubiquinone) activity"/>
    <property type="evidence" value="ECO:0007669"/>
    <property type="project" value="UniProtKB-EC"/>
</dbReference>
<comment type="function">
    <text evidence="17">Core subunit of the mitochondrial membrane respiratory chain NADH dehydrogenase (Complex I) which catalyzes electron transfer from NADH through the respiratory chain, using ubiquinone as an electron acceptor. Essential for the catalytic activity and assembly of complex I.</text>
</comment>
<evidence type="ECO:0000256" key="5">
    <source>
        <dbReference type="ARBA" id="ARBA00022448"/>
    </source>
</evidence>
<keyword evidence="13 17" id="KW-0830">Ubiquinone</keyword>
<evidence type="ECO:0000256" key="17">
    <source>
        <dbReference type="RuleBase" id="RU003403"/>
    </source>
</evidence>
<evidence type="ECO:0000259" key="18">
    <source>
        <dbReference type="Pfam" id="PF00361"/>
    </source>
</evidence>
<comment type="similarity">
    <text evidence="2 17">Belongs to the complex I subunit 2 family.</text>
</comment>
<evidence type="ECO:0000256" key="4">
    <source>
        <dbReference type="ARBA" id="ARBA00021008"/>
    </source>
</evidence>
<feature type="transmembrane region" description="Helical" evidence="17">
    <location>
        <begin position="127"/>
        <end position="146"/>
    </location>
</feature>
<dbReference type="EC" id="7.1.1.2" evidence="3 17"/>
<dbReference type="PANTHER" id="PTHR46552">
    <property type="entry name" value="NADH-UBIQUINONE OXIDOREDUCTASE CHAIN 2"/>
    <property type="match status" value="1"/>
</dbReference>
<keyword evidence="15 17" id="KW-0472">Membrane</keyword>
<feature type="transmembrane region" description="Helical" evidence="17">
    <location>
        <begin position="275"/>
        <end position="294"/>
    </location>
</feature>
<dbReference type="InterPro" id="IPR050175">
    <property type="entry name" value="Complex_I_Subunit_2"/>
</dbReference>
<keyword evidence="8 17" id="KW-0999">Mitochondrion inner membrane</keyword>
<evidence type="ECO:0000256" key="6">
    <source>
        <dbReference type="ARBA" id="ARBA00022660"/>
    </source>
</evidence>
<dbReference type="AlphaFoldDB" id="A0A1B0QI56"/>
<comment type="subcellular location">
    <subcellularLocation>
        <location evidence="1 17">Mitochondrion inner membrane</location>
        <topology evidence="1 17">Multi-pass membrane protein</topology>
    </subcellularLocation>
</comment>
<dbReference type="Pfam" id="PF00361">
    <property type="entry name" value="Proton_antipo_M"/>
    <property type="match status" value="1"/>
</dbReference>
<evidence type="ECO:0000256" key="13">
    <source>
        <dbReference type="ARBA" id="ARBA00023075"/>
    </source>
</evidence>
<dbReference type="GO" id="GO:0005743">
    <property type="term" value="C:mitochondrial inner membrane"/>
    <property type="evidence" value="ECO:0007669"/>
    <property type="project" value="UniProtKB-SubCell"/>
</dbReference>
<evidence type="ECO:0000256" key="14">
    <source>
        <dbReference type="ARBA" id="ARBA00023128"/>
    </source>
</evidence>
<evidence type="ECO:0000256" key="8">
    <source>
        <dbReference type="ARBA" id="ARBA00022792"/>
    </source>
</evidence>
<evidence type="ECO:0000256" key="10">
    <source>
        <dbReference type="ARBA" id="ARBA00022982"/>
    </source>
</evidence>
<dbReference type="EMBL" id="KM272197">
    <property type="protein sequence ID" value="AJD00124.1"/>
    <property type="molecule type" value="Genomic_DNA"/>
</dbReference>
<dbReference type="PANTHER" id="PTHR46552:SF1">
    <property type="entry name" value="NADH-UBIQUINONE OXIDOREDUCTASE CHAIN 2"/>
    <property type="match status" value="1"/>
</dbReference>
<feature type="transmembrane region" description="Helical" evidence="17">
    <location>
        <begin position="96"/>
        <end position="115"/>
    </location>
</feature>
<reference evidence="19" key="1">
    <citation type="submission" date="2014-08" db="EMBL/GenBank/DDBJ databases">
        <authorList>
            <person name="Edwards T."/>
        </authorList>
    </citation>
    <scope>NUCLEOTIDE SEQUENCE</scope>
</reference>
<evidence type="ECO:0000256" key="3">
    <source>
        <dbReference type="ARBA" id="ARBA00012944"/>
    </source>
</evidence>
<evidence type="ECO:0000313" key="19">
    <source>
        <dbReference type="EMBL" id="AJD00124.1"/>
    </source>
</evidence>
<evidence type="ECO:0000256" key="11">
    <source>
        <dbReference type="ARBA" id="ARBA00022989"/>
    </source>
</evidence>
<keyword evidence="14 17" id="KW-0496">Mitochondrion</keyword>
<protein>
    <recommendedName>
        <fullName evidence="4 17">NADH-ubiquinone oxidoreductase chain 2</fullName>
        <ecNumber evidence="3 17">7.1.1.2</ecNumber>
    </recommendedName>
</protein>
<organism evidence="19">
    <name type="scientific">Physignathus cocincinus</name>
    <name type="common">Chinese water dragon</name>
    <dbReference type="NCBI Taxonomy" id="52200"/>
    <lineage>
        <taxon>Eukaryota</taxon>
        <taxon>Metazoa</taxon>
        <taxon>Chordata</taxon>
        <taxon>Craniata</taxon>
        <taxon>Vertebrata</taxon>
        <taxon>Euteleostomi</taxon>
        <taxon>Lepidosauria</taxon>
        <taxon>Squamata</taxon>
        <taxon>Bifurcata</taxon>
        <taxon>Unidentata</taxon>
        <taxon>Episquamata</taxon>
        <taxon>Toxicofera</taxon>
        <taxon>Iguania</taxon>
        <taxon>Acrodonta</taxon>
        <taxon>Agamidae</taxon>
        <taxon>Amphibolurinae</taxon>
        <taxon>Physignathus</taxon>
    </lineage>
</organism>
<evidence type="ECO:0000256" key="9">
    <source>
        <dbReference type="ARBA" id="ARBA00022967"/>
    </source>
</evidence>
<keyword evidence="11 17" id="KW-1133">Transmembrane helix</keyword>
<proteinExistence type="inferred from homology"/>
<feature type="transmembrane region" description="Helical" evidence="17">
    <location>
        <begin position="324"/>
        <end position="343"/>
    </location>
</feature>
<feature type="transmembrane region" description="Helical" evidence="17">
    <location>
        <begin position="202"/>
        <end position="221"/>
    </location>
</feature>
<feature type="transmembrane region" description="Helical" evidence="17">
    <location>
        <begin position="233"/>
        <end position="255"/>
    </location>
</feature>
<evidence type="ECO:0000256" key="7">
    <source>
        <dbReference type="ARBA" id="ARBA00022692"/>
    </source>
</evidence>
<geneLocation type="mitochondrion" evidence="19"/>
<feature type="transmembrane region" description="Helical" evidence="17">
    <location>
        <begin position="152"/>
        <end position="171"/>
    </location>
</feature>
<keyword evidence="9 17" id="KW-1278">Translocase</keyword>
<evidence type="ECO:0000256" key="15">
    <source>
        <dbReference type="ARBA" id="ARBA00023136"/>
    </source>
</evidence>
<name>A0A1B0QI56_PHYCN</name>
<dbReference type="InterPro" id="IPR001750">
    <property type="entry name" value="ND/Mrp_TM"/>
</dbReference>
<evidence type="ECO:0000256" key="16">
    <source>
        <dbReference type="ARBA" id="ARBA00049551"/>
    </source>
</evidence>
<dbReference type="PRINTS" id="PR01436">
    <property type="entry name" value="NADHDHGNASE2"/>
</dbReference>
<keyword evidence="6 17" id="KW-0679">Respiratory chain</keyword>
<sequence length="344" mass="37333">MSALTTLALTTSITTSMLITASANHWLTAWIGLELNTISILPIIMKQKNLRSAEAAMKYLLTQAIASAIMLLSSSLNAWQTGLWDITQLTNELSCTMMTLAITIKIGAAPAHFWLPEVMQGTTIPVALLMATLQKIPPLTLLYMMANHTKPNITLTLGMLSILAGGWGGINQTQLRKMMAYSSITHLGWTMTAISISPNIAMLNIIIYMTISTPVLLLLSATSTKTLQATTNTWSISPTAAFLMTLMLLSLAGLPPLAGFTPKLAILNILVTYKLTPMAMIIALSSLLSLLFYLRTTYILTSATPPITTQSTTLWRAKTNHNQLTTILAPMALFNMTMMPALIS</sequence>
<comment type="catalytic activity">
    <reaction evidence="16 17">
        <text>a ubiquinone + NADH + 5 H(+)(in) = a ubiquinol + NAD(+) + 4 H(+)(out)</text>
        <dbReference type="Rhea" id="RHEA:29091"/>
        <dbReference type="Rhea" id="RHEA-COMP:9565"/>
        <dbReference type="Rhea" id="RHEA-COMP:9566"/>
        <dbReference type="ChEBI" id="CHEBI:15378"/>
        <dbReference type="ChEBI" id="CHEBI:16389"/>
        <dbReference type="ChEBI" id="CHEBI:17976"/>
        <dbReference type="ChEBI" id="CHEBI:57540"/>
        <dbReference type="ChEBI" id="CHEBI:57945"/>
        <dbReference type="EC" id="7.1.1.2"/>
    </reaction>
</comment>